<keyword evidence="5" id="KW-1185">Reference proteome</keyword>
<dbReference type="PRINTS" id="PR00455">
    <property type="entry name" value="HTHTETR"/>
</dbReference>
<dbReference type="InterPro" id="IPR036271">
    <property type="entry name" value="Tet_transcr_reg_TetR-rel_C_sf"/>
</dbReference>
<reference evidence="4 5" key="1">
    <citation type="journal article" date="2012" name="Science">
        <title>Ecological populations of bacteria act as socially cohesive units of antibiotic production and resistance.</title>
        <authorList>
            <person name="Cordero O.X."/>
            <person name="Wildschutte H."/>
            <person name="Kirkup B."/>
            <person name="Proehl S."/>
            <person name="Ngo L."/>
            <person name="Hussain F."/>
            <person name="Le Roux F."/>
            <person name="Mincer T."/>
            <person name="Polz M.F."/>
        </authorList>
    </citation>
    <scope>NUCLEOTIDE SEQUENCE [LARGE SCALE GENOMIC DNA]</scope>
    <source>
        <strain evidence="4 5">FF-238</strain>
    </source>
</reference>
<dbReference type="SUPFAM" id="SSF48498">
    <property type="entry name" value="Tetracyclin repressor-like, C-terminal domain"/>
    <property type="match status" value="1"/>
</dbReference>
<dbReference type="Proteomes" id="UP000094165">
    <property type="component" value="Unassembled WGS sequence"/>
</dbReference>
<evidence type="ECO:0000313" key="5">
    <source>
        <dbReference type="Proteomes" id="UP000094165"/>
    </source>
</evidence>
<dbReference type="Gene3D" id="1.10.357.10">
    <property type="entry name" value="Tetracycline Repressor, domain 2"/>
    <property type="match status" value="1"/>
</dbReference>
<evidence type="ECO:0000259" key="3">
    <source>
        <dbReference type="PROSITE" id="PS50977"/>
    </source>
</evidence>
<name>A0A1E5D4Q8_9VIBR</name>
<dbReference type="RefSeq" id="WP_017053444.1">
    <property type="nucleotide sequence ID" value="NZ_AJYW02000045.1"/>
</dbReference>
<dbReference type="InterPro" id="IPR009057">
    <property type="entry name" value="Homeodomain-like_sf"/>
</dbReference>
<sequence length="186" mass="20676">MSVKEKKRGRPKGVSNQLSADTIIDMAKSLMRAEGKIPSIRKLASHLDVDAMAIYHYFSNKNTLLESITTSLIEDIYEPQVINHWKLELKELCTSYLALLNNYSGLLETLLGMSSDSPAAVFIERFHLVVAPLNLSDESTKNALDLLVDYLHGFALALNCSVDVSKLNIDMLEGPLNMYCIALENA</sequence>
<feature type="domain" description="HTH tetR-type" evidence="3">
    <location>
        <begin position="17"/>
        <end position="76"/>
    </location>
</feature>
<evidence type="ECO:0000256" key="2">
    <source>
        <dbReference type="PROSITE-ProRule" id="PRU00335"/>
    </source>
</evidence>
<dbReference type="PROSITE" id="PS50977">
    <property type="entry name" value="HTH_TETR_2"/>
    <property type="match status" value="1"/>
</dbReference>
<dbReference type="EMBL" id="AJYW02000045">
    <property type="protein sequence ID" value="OEE78540.1"/>
    <property type="molecule type" value="Genomic_DNA"/>
</dbReference>
<accession>A0A1E5D4Q8</accession>
<evidence type="ECO:0000313" key="4">
    <source>
        <dbReference type="EMBL" id="OEE78540.1"/>
    </source>
</evidence>
<dbReference type="GO" id="GO:0003677">
    <property type="term" value="F:DNA binding"/>
    <property type="evidence" value="ECO:0007669"/>
    <property type="project" value="UniProtKB-UniRule"/>
</dbReference>
<dbReference type="InterPro" id="IPR001647">
    <property type="entry name" value="HTH_TetR"/>
</dbReference>
<gene>
    <name evidence="4" type="ORF">A130_03150</name>
</gene>
<protein>
    <submittedName>
        <fullName evidence="4">Transcriptional regulator</fullName>
    </submittedName>
</protein>
<comment type="caution">
    <text evidence="4">The sequence shown here is derived from an EMBL/GenBank/DDBJ whole genome shotgun (WGS) entry which is preliminary data.</text>
</comment>
<feature type="DNA-binding region" description="H-T-H motif" evidence="2">
    <location>
        <begin position="39"/>
        <end position="58"/>
    </location>
</feature>
<proteinExistence type="predicted"/>
<organism evidence="4 5">
    <name type="scientific">Vibrio genomosp. F6 str. FF-238</name>
    <dbReference type="NCBI Taxonomy" id="1191298"/>
    <lineage>
        <taxon>Bacteria</taxon>
        <taxon>Pseudomonadati</taxon>
        <taxon>Pseudomonadota</taxon>
        <taxon>Gammaproteobacteria</taxon>
        <taxon>Vibrionales</taxon>
        <taxon>Vibrionaceae</taxon>
        <taxon>Vibrio</taxon>
    </lineage>
</organism>
<dbReference type="Pfam" id="PF00440">
    <property type="entry name" value="TetR_N"/>
    <property type="match status" value="1"/>
</dbReference>
<dbReference type="AlphaFoldDB" id="A0A1E5D4Q8"/>
<dbReference type="SUPFAM" id="SSF46689">
    <property type="entry name" value="Homeodomain-like"/>
    <property type="match status" value="1"/>
</dbReference>
<evidence type="ECO:0000256" key="1">
    <source>
        <dbReference type="ARBA" id="ARBA00023125"/>
    </source>
</evidence>
<keyword evidence="1 2" id="KW-0238">DNA-binding</keyword>